<sequence length="161" mass="17819">MAQLEEESEALNRKIGQACQAGREPPDAELEADFPLDVLQVGRAEDAVVGYSVCGTELGEMTKSKEAANKPKHKKYQGDVIEKSQLREPMVVLPVPPLLPLILHKYTNAYTCCRTHSYTFCRSLTGYRLSVKTTVIVKTLSPAAATLAQQYIQRLQRQGSP</sequence>
<dbReference type="AlphaFoldDB" id="A0A2P6MZD5"/>
<proteinExistence type="predicted"/>
<evidence type="ECO:0000313" key="1">
    <source>
        <dbReference type="EMBL" id="PRP77072.1"/>
    </source>
</evidence>
<dbReference type="InParanoid" id="A0A2P6MZD5"/>
<dbReference type="EMBL" id="MDYQ01000283">
    <property type="protein sequence ID" value="PRP77072.1"/>
    <property type="molecule type" value="Genomic_DNA"/>
</dbReference>
<dbReference type="Proteomes" id="UP000241769">
    <property type="component" value="Unassembled WGS sequence"/>
</dbReference>
<organism evidence="1 2">
    <name type="scientific">Planoprotostelium fungivorum</name>
    <dbReference type="NCBI Taxonomy" id="1890364"/>
    <lineage>
        <taxon>Eukaryota</taxon>
        <taxon>Amoebozoa</taxon>
        <taxon>Evosea</taxon>
        <taxon>Variosea</taxon>
        <taxon>Cavosteliida</taxon>
        <taxon>Cavosteliaceae</taxon>
        <taxon>Planoprotostelium</taxon>
    </lineage>
</organism>
<evidence type="ECO:0000313" key="2">
    <source>
        <dbReference type="Proteomes" id="UP000241769"/>
    </source>
</evidence>
<reference evidence="1 2" key="1">
    <citation type="journal article" date="2018" name="Genome Biol. Evol.">
        <title>Multiple Roots of Fruiting Body Formation in Amoebozoa.</title>
        <authorList>
            <person name="Hillmann F."/>
            <person name="Forbes G."/>
            <person name="Novohradska S."/>
            <person name="Ferling I."/>
            <person name="Riege K."/>
            <person name="Groth M."/>
            <person name="Westermann M."/>
            <person name="Marz M."/>
            <person name="Spaller T."/>
            <person name="Winckler T."/>
            <person name="Schaap P."/>
            <person name="Glockner G."/>
        </authorList>
    </citation>
    <scope>NUCLEOTIDE SEQUENCE [LARGE SCALE GENOMIC DNA]</scope>
    <source>
        <strain evidence="1 2">Jena</strain>
    </source>
</reference>
<name>A0A2P6MZD5_9EUKA</name>
<comment type="caution">
    <text evidence="1">The sequence shown here is derived from an EMBL/GenBank/DDBJ whole genome shotgun (WGS) entry which is preliminary data.</text>
</comment>
<accession>A0A2P6MZD5</accession>
<gene>
    <name evidence="1" type="ORF">PROFUN_14617</name>
</gene>
<keyword evidence="2" id="KW-1185">Reference proteome</keyword>
<protein>
    <submittedName>
        <fullName evidence="1">Uncharacterized protein</fullName>
    </submittedName>
</protein>